<feature type="compositionally biased region" description="Low complexity" evidence="1">
    <location>
        <begin position="42"/>
        <end position="59"/>
    </location>
</feature>
<evidence type="ECO:0000313" key="2">
    <source>
        <dbReference type="EMBL" id="KIS69671.1"/>
    </source>
</evidence>
<dbReference type="EMBL" id="CM003144">
    <property type="protein sequence ID" value="KIS69671.1"/>
    <property type="molecule type" value="Genomic_DNA"/>
</dbReference>
<evidence type="ECO:0000313" key="3">
    <source>
        <dbReference type="Proteomes" id="UP000000561"/>
    </source>
</evidence>
<accession>A0A0D1E183</accession>
<organism evidence="2 3">
    <name type="scientific">Mycosarcoma maydis</name>
    <name type="common">Corn smut fungus</name>
    <name type="synonym">Ustilago maydis</name>
    <dbReference type="NCBI Taxonomy" id="5270"/>
    <lineage>
        <taxon>Eukaryota</taxon>
        <taxon>Fungi</taxon>
        <taxon>Dikarya</taxon>
        <taxon>Basidiomycota</taxon>
        <taxon>Ustilaginomycotina</taxon>
        <taxon>Ustilaginomycetes</taxon>
        <taxon>Ustilaginales</taxon>
        <taxon>Ustilaginaceae</taxon>
        <taxon>Mycosarcoma</taxon>
    </lineage>
</organism>
<evidence type="ECO:0000256" key="1">
    <source>
        <dbReference type="SAM" id="MobiDB-lite"/>
    </source>
</evidence>
<dbReference type="RefSeq" id="XP_011388904.1">
    <property type="nucleotide sequence ID" value="XM_011390602.1"/>
</dbReference>
<proteinExistence type="predicted"/>
<dbReference type="GeneID" id="23567863"/>
<dbReference type="Proteomes" id="UP000000561">
    <property type="component" value="Chromosome 5"/>
</dbReference>
<reference evidence="2 3" key="1">
    <citation type="journal article" date="2006" name="Nature">
        <title>Insights from the genome of the biotrophic fungal plant pathogen Ustilago maydis.</title>
        <authorList>
            <person name="Kamper J."/>
            <person name="Kahmann R."/>
            <person name="Bolker M."/>
            <person name="Ma L.J."/>
            <person name="Brefort T."/>
            <person name="Saville B.J."/>
            <person name="Banuett F."/>
            <person name="Kronstad J.W."/>
            <person name="Gold S.E."/>
            <person name="Muller O."/>
            <person name="Perlin M.H."/>
            <person name="Wosten H.A."/>
            <person name="de Vries R."/>
            <person name="Ruiz-Herrera J."/>
            <person name="Reynaga-Pena C.G."/>
            <person name="Snetselaar K."/>
            <person name="McCann M."/>
            <person name="Perez-Martin J."/>
            <person name="Feldbrugge M."/>
            <person name="Basse C.W."/>
            <person name="Steinberg G."/>
            <person name="Ibeas J.I."/>
            <person name="Holloman W."/>
            <person name="Guzman P."/>
            <person name="Farman M."/>
            <person name="Stajich J.E."/>
            <person name="Sentandreu R."/>
            <person name="Gonzalez-Prieto J.M."/>
            <person name="Kennell J.C."/>
            <person name="Molina L."/>
            <person name="Schirawski J."/>
            <person name="Mendoza-Mendoza A."/>
            <person name="Greilinger D."/>
            <person name="Munch K."/>
            <person name="Rossel N."/>
            <person name="Scherer M."/>
            <person name="Vranes M."/>
            <person name="Ladendorf O."/>
            <person name="Vincon V."/>
            <person name="Fuchs U."/>
            <person name="Sandrock B."/>
            <person name="Meng S."/>
            <person name="Ho E.C."/>
            <person name="Cahill M.J."/>
            <person name="Boyce K.J."/>
            <person name="Klose J."/>
            <person name="Klosterman S.J."/>
            <person name="Deelstra H.J."/>
            <person name="Ortiz-Castellanos L."/>
            <person name="Li W."/>
            <person name="Sanchez-Alonso P."/>
            <person name="Schreier P.H."/>
            <person name="Hauser-Hahn I."/>
            <person name="Vaupel M."/>
            <person name="Koopmann E."/>
            <person name="Friedrich G."/>
            <person name="Voss H."/>
            <person name="Schluter T."/>
            <person name="Margolis J."/>
            <person name="Platt D."/>
            <person name="Swimmer C."/>
            <person name="Gnirke A."/>
            <person name="Chen F."/>
            <person name="Vysotskaia V."/>
            <person name="Mannhaupt G."/>
            <person name="Guldener U."/>
            <person name="Munsterkotter M."/>
            <person name="Haase D."/>
            <person name="Oesterheld M."/>
            <person name="Mewes H.W."/>
            <person name="Mauceli E.W."/>
            <person name="DeCaprio D."/>
            <person name="Wade C.M."/>
            <person name="Butler J."/>
            <person name="Young S."/>
            <person name="Jaffe D.B."/>
            <person name="Calvo S."/>
            <person name="Nusbaum C."/>
            <person name="Galagan J."/>
            <person name="Birren B.W."/>
        </authorList>
    </citation>
    <scope>NUCLEOTIDE SEQUENCE [LARGE SCALE GENOMIC DNA]</scope>
    <source>
        <strain evidence="3">DSM 14603 / FGSC 9021 / UM521</strain>
    </source>
</reference>
<keyword evidence="3" id="KW-1185">Reference proteome</keyword>
<sequence>MVLCARPQRQDQCRCLSDLLQCLGRSTVSISAITYFVKTASPQIRRPSSSSQDASLPSATPYHFC</sequence>
<dbReference type="VEuPathDB" id="FungiDB:UMAG_12098"/>
<name>A0A0D1E183_MYCMD</name>
<dbReference type="KEGG" id="uma:UMAG_12098"/>
<feature type="region of interest" description="Disordered" evidence="1">
    <location>
        <begin position="42"/>
        <end position="65"/>
    </location>
</feature>
<dbReference type="InParanoid" id="A0A0D1E183"/>
<dbReference type="AlphaFoldDB" id="A0A0D1E183"/>
<gene>
    <name evidence="2" type="ORF">UMAG_12098</name>
</gene>
<protein>
    <submittedName>
        <fullName evidence="2">Uncharacterized protein</fullName>
    </submittedName>
</protein>